<dbReference type="OrthoDB" id="105450at2"/>
<reference evidence="8 9" key="1">
    <citation type="submission" date="2013-09" db="EMBL/GenBank/DDBJ databases">
        <title>Complete genome sequence of Corynebacterium doosanense CAU 212(T) (=DSM 45436(T)), isolated from activated sludge.</title>
        <authorList>
            <person name="Schaffert L."/>
            <person name="Albersmeier A."/>
            <person name="Kalinowski J."/>
            <person name="Ruckert C."/>
        </authorList>
    </citation>
    <scope>NUCLEOTIDE SEQUENCE [LARGE SCALE GENOMIC DNA]</scope>
    <source>
        <strain evidence="8 9">CAU 212</strain>
    </source>
</reference>
<dbReference type="Gene3D" id="3.30.413.10">
    <property type="entry name" value="Sulfite Reductase Hemoprotein, domain 1"/>
    <property type="match status" value="1"/>
</dbReference>
<organism evidence="8 9">
    <name type="scientific">Corynebacterium doosanense CAU 212 = DSM 45436</name>
    <dbReference type="NCBI Taxonomy" id="558173"/>
    <lineage>
        <taxon>Bacteria</taxon>
        <taxon>Bacillati</taxon>
        <taxon>Actinomycetota</taxon>
        <taxon>Actinomycetes</taxon>
        <taxon>Mycobacteriales</taxon>
        <taxon>Corynebacteriaceae</taxon>
        <taxon>Corynebacterium</taxon>
    </lineage>
</organism>
<keyword evidence="3" id="KW-0479">Metal-binding</keyword>
<dbReference type="Proteomes" id="UP000029914">
    <property type="component" value="Chromosome"/>
</dbReference>
<dbReference type="PANTHER" id="PTHR32439">
    <property type="entry name" value="FERREDOXIN--NITRITE REDUCTASE, CHLOROPLASTIC"/>
    <property type="match status" value="1"/>
</dbReference>
<keyword evidence="1" id="KW-0004">4Fe-4S</keyword>
<dbReference type="eggNOG" id="COG0155">
    <property type="taxonomic scope" value="Bacteria"/>
</dbReference>
<keyword evidence="4" id="KW-0560">Oxidoreductase</keyword>
<keyword evidence="6" id="KW-0411">Iron-sulfur</keyword>
<feature type="domain" description="Nitrite/Sulfite reductase ferredoxin-like" evidence="7">
    <location>
        <begin position="8"/>
        <end position="55"/>
    </location>
</feature>
<keyword evidence="2" id="KW-0349">Heme</keyword>
<evidence type="ECO:0000313" key="8">
    <source>
        <dbReference type="EMBL" id="AIT62281.1"/>
    </source>
</evidence>
<evidence type="ECO:0000256" key="1">
    <source>
        <dbReference type="ARBA" id="ARBA00022485"/>
    </source>
</evidence>
<dbReference type="SUPFAM" id="SSF56014">
    <property type="entry name" value="Nitrite and sulphite reductase 4Fe-4S domain-like"/>
    <property type="match status" value="1"/>
</dbReference>
<dbReference type="EMBL" id="CP006764">
    <property type="protein sequence ID" value="AIT62281.1"/>
    <property type="molecule type" value="Genomic_DNA"/>
</dbReference>
<keyword evidence="9" id="KW-1185">Reference proteome</keyword>
<dbReference type="InterPro" id="IPR036136">
    <property type="entry name" value="Nit/Sulf_reduc_fer-like_dom_sf"/>
</dbReference>
<dbReference type="SUPFAM" id="SSF55124">
    <property type="entry name" value="Nitrite/Sulfite reductase N-terminal domain-like"/>
    <property type="match status" value="2"/>
</dbReference>
<name>A0A097IJF8_9CORY</name>
<dbReference type="Pfam" id="PF03460">
    <property type="entry name" value="NIR_SIR_ferr"/>
    <property type="match status" value="1"/>
</dbReference>
<dbReference type="HOGENOM" id="CLU_1265171_0_0_11"/>
<evidence type="ECO:0000256" key="6">
    <source>
        <dbReference type="ARBA" id="ARBA00023014"/>
    </source>
</evidence>
<evidence type="ECO:0000259" key="7">
    <source>
        <dbReference type="Pfam" id="PF03460"/>
    </source>
</evidence>
<evidence type="ECO:0000256" key="5">
    <source>
        <dbReference type="ARBA" id="ARBA00023004"/>
    </source>
</evidence>
<evidence type="ECO:0000256" key="2">
    <source>
        <dbReference type="ARBA" id="ARBA00022617"/>
    </source>
</evidence>
<dbReference type="GO" id="GO:0051539">
    <property type="term" value="F:4 iron, 4 sulfur cluster binding"/>
    <property type="evidence" value="ECO:0007669"/>
    <property type="project" value="UniProtKB-KW"/>
</dbReference>
<dbReference type="GO" id="GO:0046872">
    <property type="term" value="F:metal ion binding"/>
    <property type="evidence" value="ECO:0007669"/>
    <property type="project" value="UniProtKB-KW"/>
</dbReference>
<sequence length="218" mass="22963">MRLISSADGTTVRIHVAGRRLSAADFAVLVEAASRGDGDLYITSRGNIQIRGLAEVPDKLSALSAMSDSAAGGVDKPAELGWFERPDGTVDLGGALAFGVIRAKVAKLLTVLEAEVTVTARRTFVLHGLEPHVAEAAVRVLAPLGVSFDEATDLVRISACVGAPACRHGLTDVRQDAFRADTPGRVHFVGCAKACGRPTEPHTEFMATGEGEYEVTKR</sequence>
<accession>A0A097IJF8</accession>
<dbReference type="InterPro" id="IPR051329">
    <property type="entry name" value="NIR_SIR_4Fe-4S"/>
</dbReference>
<dbReference type="GO" id="GO:0016491">
    <property type="term" value="F:oxidoreductase activity"/>
    <property type="evidence" value="ECO:0007669"/>
    <property type="project" value="UniProtKB-KW"/>
</dbReference>
<evidence type="ECO:0000256" key="4">
    <source>
        <dbReference type="ARBA" id="ARBA00023002"/>
    </source>
</evidence>
<dbReference type="AlphaFoldDB" id="A0A097IJF8"/>
<protein>
    <recommendedName>
        <fullName evidence="7">Nitrite/Sulfite reductase ferredoxin-like domain-containing protein</fullName>
    </recommendedName>
</protein>
<proteinExistence type="predicted"/>
<dbReference type="InterPro" id="IPR045854">
    <property type="entry name" value="NO2/SO3_Rdtase_4Fe4S_sf"/>
</dbReference>
<dbReference type="InterPro" id="IPR005117">
    <property type="entry name" value="NiRdtase/SiRdtase_haem-b_fer"/>
</dbReference>
<dbReference type="KEGG" id="cdo:CDOO_07265"/>
<keyword evidence="5" id="KW-0408">Iron</keyword>
<evidence type="ECO:0000256" key="3">
    <source>
        <dbReference type="ARBA" id="ARBA00022723"/>
    </source>
</evidence>
<dbReference type="PANTHER" id="PTHR32439:SF9">
    <property type="entry name" value="BLR3264 PROTEIN"/>
    <property type="match status" value="1"/>
</dbReference>
<dbReference type="Gene3D" id="3.90.480.10">
    <property type="entry name" value="Sulfite Reductase Hemoprotein,Domain 2"/>
    <property type="match status" value="1"/>
</dbReference>
<gene>
    <name evidence="8" type="ORF">CDOO_07265</name>
</gene>
<evidence type="ECO:0000313" key="9">
    <source>
        <dbReference type="Proteomes" id="UP000029914"/>
    </source>
</evidence>
<dbReference type="STRING" id="558173.CDOO_07265"/>
<dbReference type="RefSeq" id="WP_018021638.1">
    <property type="nucleotide sequence ID" value="NZ_AQUX01000003.1"/>
</dbReference>